<organism evidence="2 3">
    <name type="scientific">Paenibacillus brasilensis</name>
    <dbReference type="NCBI Taxonomy" id="128574"/>
    <lineage>
        <taxon>Bacteria</taxon>
        <taxon>Bacillati</taxon>
        <taxon>Bacillota</taxon>
        <taxon>Bacilli</taxon>
        <taxon>Bacillales</taxon>
        <taxon>Paenibacillaceae</taxon>
        <taxon>Paenibacillus</taxon>
    </lineage>
</organism>
<dbReference type="RefSeq" id="WP_208811885.1">
    <property type="nucleotide sequence ID" value="NZ_CP045298.1"/>
</dbReference>
<proteinExistence type="predicted"/>
<sequence length="84" mass="9476">MAWLAALTYVSTVYGIGKKIKLAKDGKKKPQIMASTVFCVMLLGFLFRMESFNQLNGWLRGGRFRKLPPNVRFPLIERDPGISG</sequence>
<comment type="caution">
    <text evidence="2">The sequence shown here is derived from an EMBL/GenBank/DDBJ whole genome shotgun (WGS) entry which is preliminary data.</text>
</comment>
<evidence type="ECO:0000313" key="2">
    <source>
        <dbReference type="EMBL" id="MDQ0493523.1"/>
    </source>
</evidence>
<keyword evidence="1" id="KW-1133">Transmembrane helix</keyword>
<evidence type="ECO:0000256" key="1">
    <source>
        <dbReference type="SAM" id="Phobius"/>
    </source>
</evidence>
<accession>A0ABU0KZ54</accession>
<evidence type="ECO:0000313" key="3">
    <source>
        <dbReference type="Proteomes" id="UP001242811"/>
    </source>
</evidence>
<keyword evidence="3" id="KW-1185">Reference proteome</keyword>
<name>A0ABU0KZ54_9BACL</name>
<reference evidence="2 3" key="1">
    <citation type="submission" date="2023-07" db="EMBL/GenBank/DDBJ databases">
        <title>Genomic Encyclopedia of Type Strains, Phase IV (KMG-IV): sequencing the most valuable type-strain genomes for metagenomic binning, comparative biology and taxonomic classification.</title>
        <authorList>
            <person name="Goeker M."/>
        </authorList>
    </citation>
    <scope>NUCLEOTIDE SEQUENCE [LARGE SCALE GENOMIC DNA]</scope>
    <source>
        <strain evidence="2 3">DSM 14914</strain>
    </source>
</reference>
<keyword evidence="1" id="KW-0472">Membrane</keyword>
<protein>
    <submittedName>
        <fullName evidence="2">Uncharacterized protein</fullName>
    </submittedName>
</protein>
<dbReference type="Proteomes" id="UP001242811">
    <property type="component" value="Unassembled WGS sequence"/>
</dbReference>
<feature type="transmembrane region" description="Helical" evidence="1">
    <location>
        <begin position="31"/>
        <end position="49"/>
    </location>
</feature>
<dbReference type="EMBL" id="JAUSWA010000007">
    <property type="protein sequence ID" value="MDQ0493523.1"/>
    <property type="molecule type" value="Genomic_DNA"/>
</dbReference>
<keyword evidence="1" id="KW-0812">Transmembrane</keyword>
<gene>
    <name evidence="2" type="ORF">QOZ95_001681</name>
</gene>